<feature type="transmembrane region" description="Helical" evidence="2">
    <location>
        <begin position="661"/>
        <end position="680"/>
    </location>
</feature>
<evidence type="ECO:0000256" key="1">
    <source>
        <dbReference type="ARBA" id="ARBA00022468"/>
    </source>
</evidence>
<name>A0A9P0VY59_9ASCO</name>
<dbReference type="PANTHER" id="PTHR20913:SF7">
    <property type="entry name" value="RE60063P"/>
    <property type="match status" value="1"/>
</dbReference>
<reference evidence="4" key="1">
    <citation type="submission" date="2022-03" db="EMBL/GenBank/DDBJ databases">
        <authorList>
            <person name="Legras J.-L."/>
            <person name="Devillers H."/>
            <person name="Grondin C."/>
        </authorList>
    </citation>
    <scope>NUCLEOTIDE SEQUENCE</scope>
    <source>
        <strain evidence="4">CLIB 1423</strain>
    </source>
</reference>
<dbReference type="Proteomes" id="UP000837801">
    <property type="component" value="Unassembled WGS sequence"/>
</dbReference>
<comment type="caution">
    <text evidence="4">The sequence shown here is derived from an EMBL/GenBank/DDBJ whole genome shotgun (WGS) entry which is preliminary data.</text>
</comment>
<accession>A0A9P0VY59</accession>
<dbReference type="InterPro" id="IPR045913">
    <property type="entry name" value="TBC20/Gyp8-like"/>
</dbReference>
<dbReference type="Pfam" id="PF00566">
    <property type="entry name" value="RabGAP-TBC"/>
    <property type="match status" value="1"/>
</dbReference>
<keyword evidence="5" id="KW-1185">Reference proteome</keyword>
<proteinExistence type="predicted"/>
<keyword evidence="1" id="KW-0343">GTPase activation</keyword>
<dbReference type="EMBL" id="CAKXYY010000006">
    <property type="protein sequence ID" value="CAH2352236.1"/>
    <property type="molecule type" value="Genomic_DNA"/>
</dbReference>
<dbReference type="OrthoDB" id="206700at2759"/>
<keyword evidence="2" id="KW-1133">Transmembrane helix</keyword>
<dbReference type="Gene3D" id="1.10.8.1310">
    <property type="match status" value="2"/>
</dbReference>
<dbReference type="GO" id="GO:0005789">
    <property type="term" value="C:endoplasmic reticulum membrane"/>
    <property type="evidence" value="ECO:0007669"/>
    <property type="project" value="TreeGrafter"/>
</dbReference>
<dbReference type="InterPro" id="IPR035969">
    <property type="entry name" value="Rab-GAP_TBC_sf"/>
</dbReference>
<dbReference type="GO" id="GO:0006888">
    <property type="term" value="P:endoplasmic reticulum to Golgi vesicle-mediated transport"/>
    <property type="evidence" value="ECO:0007669"/>
    <property type="project" value="TreeGrafter"/>
</dbReference>
<evidence type="ECO:0000313" key="4">
    <source>
        <dbReference type="EMBL" id="CAH2352236.1"/>
    </source>
</evidence>
<keyword evidence="2" id="KW-0812">Transmembrane</keyword>
<protein>
    <recommendedName>
        <fullName evidence="3">Rab-GAP TBC domain-containing protein</fullName>
    </recommendedName>
</protein>
<dbReference type="AlphaFoldDB" id="A0A9P0VY59"/>
<dbReference type="GO" id="GO:0005096">
    <property type="term" value="F:GTPase activator activity"/>
    <property type="evidence" value="ECO:0007669"/>
    <property type="project" value="UniProtKB-KW"/>
</dbReference>
<feature type="domain" description="Rab-GAP TBC" evidence="3">
    <location>
        <begin position="52"/>
        <end position="367"/>
    </location>
</feature>
<evidence type="ECO:0000259" key="3">
    <source>
        <dbReference type="PROSITE" id="PS50086"/>
    </source>
</evidence>
<evidence type="ECO:0000256" key="2">
    <source>
        <dbReference type="SAM" id="Phobius"/>
    </source>
</evidence>
<keyword evidence="2" id="KW-0472">Membrane</keyword>
<organism evidence="4 5">
    <name type="scientific">[Candida] railenensis</name>
    <dbReference type="NCBI Taxonomy" id="45579"/>
    <lineage>
        <taxon>Eukaryota</taxon>
        <taxon>Fungi</taxon>
        <taxon>Dikarya</taxon>
        <taxon>Ascomycota</taxon>
        <taxon>Saccharomycotina</taxon>
        <taxon>Pichiomycetes</taxon>
        <taxon>Debaryomycetaceae</taxon>
        <taxon>Kurtzmaniella</taxon>
    </lineage>
</organism>
<dbReference type="SUPFAM" id="SSF47923">
    <property type="entry name" value="Ypt/Rab-GAP domain of gyp1p"/>
    <property type="match status" value="1"/>
</dbReference>
<dbReference type="Gene3D" id="1.10.472.80">
    <property type="entry name" value="Ypt/Rab-GAP domain of gyp1p, domain 3"/>
    <property type="match status" value="1"/>
</dbReference>
<dbReference type="PROSITE" id="PS50086">
    <property type="entry name" value="TBC_RABGAP"/>
    <property type="match status" value="1"/>
</dbReference>
<gene>
    <name evidence="4" type="ORF">CLIB1423_06S01860</name>
</gene>
<sequence>MDIEKLGKSFYNSDEQPLSEPIRNLKAKTLNEAIARKNHDVLVSYSKSTEGLISNELRLKIWPILLGLPDSEGADVSREPGTSPVVGGAGSSSFRTADFDSILNSSSSNHTNSPASSLSTSIDSISDSATFVPKKKHSSSKLSKNLKSTSFYLNDLNTIDLPPHKDEEQVKLDIQRSFTVLSHLQSQMGVISGNESSYGTSINEGDCNSTYTTILSKSDIESLKKKLSNLIIKILRKYPALNYYQGYHDIASIVLIICYDKETQIINEELAFSILEKLTIFHLRDFMIQDINLSVNHLRLIPKILQVAELDLFELLKQTNGSFLMSNGEIFDYKFYQGLSSILTMFSHDLINLKQILTIWDFMLSYDSILVNIYVYTSCLIYFKDDIFKELGLPLDDEYQDYSNVDRDIVHTVLSPGNLFKDINDIDLIKILNKAESLIEKFPLELNQNTKSPQNVNKKVNNESDETMSEIVEDNNKGVDNSKIDVINEDEAIAEKDLSNYSESEWFDFNSHSVLVTTSLLCFNLADRKEKDKQYSCLFNNSTLSEWIQIQDEEIAKQSNYEFEQQQKLFEKQNQQVNDTSASASDFNSSGSISLSSSLSSLTSATSSSAMNALSTSSLLLKKILRVGNTIDDESETDSKSTKKRKSKGLTDRSPFHISNIYKISVTIGFIGFMIHFLLVRSNTRLSEYSIVKYVSPAFHNVRDELSTISSGLMKEVSAGISNVYNLVSESDAISNGAHMGQVGLGNIRGLIFGFNK</sequence>
<dbReference type="SMART" id="SM00164">
    <property type="entry name" value="TBC"/>
    <property type="match status" value="1"/>
</dbReference>
<evidence type="ECO:0000313" key="5">
    <source>
        <dbReference type="Proteomes" id="UP000837801"/>
    </source>
</evidence>
<dbReference type="PANTHER" id="PTHR20913">
    <property type="entry name" value="TBC1 DOMAIN FAMILY MEMBER 20/GTPASE"/>
    <property type="match status" value="1"/>
</dbReference>
<dbReference type="InterPro" id="IPR000195">
    <property type="entry name" value="Rab-GAP-TBC_dom"/>
</dbReference>